<dbReference type="EMBL" id="MPUH01000355">
    <property type="protein sequence ID" value="OMJ82059.1"/>
    <property type="molecule type" value="Genomic_DNA"/>
</dbReference>
<gene>
    <name evidence="2" type="ORF">SteCoe_17330</name>
</gene>
<evidence type="ECO:0000256" key="1">
    <source>
        <dbReference type="SAM" id="MobiDB-lite"/>
    </source>
</evidence>
<protein>
    <submittedName>
        <fullName evidence="2">Uncharacterized protein</fullName>
    </submittedName>
</protein>
<accession>A0A1R2BZ70</accession>
<sequence>MLENTTPSGLANLSRSRPTNTTISRLHNASEAIKVFPKKKGNPLELNKSPQIKKRNSPKPTYFEAYQTPDRPKSPQIKKRNSPKPTYFEAYQTPDRPKSALRRPQFRKTNTKGFSFEIKIHKVEDLPKIDQHIKNKALLDAEFSTNNSTVGSRESSTYSNSLTPQENNKKSIGKVKNVDKKPARYLTSEQRDDISKQKPMREIIQPCNEVDLAYKSLENDQEHLHNEILYRRFQRHSLMKKLIIYRDDDWEWTTPGSPSPLQKVRFNDTVIAS</sequence>
<feature type="region of interest" description="Disordered" evidence="1">
    <location>
        <begin position="1"/>
        <end position="102"/>
    </location>
</feature>
<evidence type="ECO:0000313" key="3">
    <source>
        <dbReference type="Proteomes" id="UP000187209"/>
    </source>
</evidence>
<keyword evidence="3" id="KW-1185">Reference proteome</keyword>
<dbReference type="Proteomes" id="UP000187209">
    <property type="component" value="Unassembled WGS sequence"/>
</dbReference>
<organism evidence="2 3">
    <name type="scientific">Stentor coeruleus</name>
    <dbReference type="NCBI Taxonomy" id="5963"/>
    <lineage>
        <taxon>Eukaryota</taxon>
        <taxon>Sar</taxon>
        <taxon>Alveolata</taxon>
        <taxon>Ciliophora</taxon>
        <taxon>Postciliodesmatophora</taxon>
        <taxon>Heterotrichea</taxon>
        <taxon>Heterotrichida</taxon>
        <taxon>Stentoridae</taxon>
        <taxon>Stentor</taxon>
    </lineage>
</organism>
<feature type="compositionally biased region" description="Polar residues" evidence="1">
    <location>
        <begin position="1"/>
        <end position="27"/>
    </location>
</feature>
<dbReference type="AlphaFoldDB" id="A0A1R2BZ70"/>
<evidence type="ECO:0000313" key="2">
    <source>
        <dbReference type="EMBL" id="OMJ82059.1"/>
    </source>
</evidence>
<feature type="region of interest" description="Disordered" evidence="1">
    <location>
        <begin position="145"/>
        <end position="169"/>
    </location>
</feature>
<reference evidence="2 3" key="1">
    <citation type="submission" date="2016-11" db="EMBL/GenBank/DDBJ databases">
        <title>The macronuclear genome of Stentor coeruleus: a giant cell with tiny introns.</title>
        <authorList>
            <person name="Slabodnick M."/>
            <person name="Ruby J.G."/>
            <person name="Reiff S.B."/>
            <person name="Swart E.C."/>
            <person name="Gosai S."/>
            <person name="Prabakaran S."/>
            <person name="Witkowska E."/>
            <person name="Larue G.E."/>
            <person name="Fisher S."/>
            <person name="Freeman R.M."/>
            <person name="Gunawardena J."/>
            <person name="Chu W."/>
            <person name="Stover N.A."/>
            <person name="Gregory B.D."/>
            <person name="Nowacki M."/>
            <person name="Derisi J."/>
            <person name="Roy S.W."/>
            <person name="Marshall W.F."/>
            <person name="Sood P."/>
        </authorList>
    </citation>
    <scope>NUCLEOTIDE SEQUENCE [LARGE SCALE GENOMIC DNA]</scope>
    <source>
        <strain evidence="2">WM001</strain>
    </source>
</reference>
<proteinExistence type="predicted"/>
<feature type="compositionally biased region" description="Polar residues" evidence="1">
    <location>
        <begin position="145"/>
        <end position="166"/>
    </location>
</feature>
<comment type="caution">
    <text evidence="2">The sequence shown here is derived from an EMBL/GenBank/DDBJ whole genome shotgun (WGS) entry which is preliminary data.</text>
</comment>
<name>A0A1R2BZ70_9CILI</name>